<keyword evidence="4" id="KW-0288">FMN</keyword>
<dbReference type="GO" id="GO:0010181">
    <property type="term" value="F:FMN binding"/>
    <property type="evidence" value="ECO:0007669"/>
    <property type="project" value="InterPro"/>
</dbReference>
<keyword evidence="3" id="KW-0285">Flavoprotein</keyword>
<dbReference type="GO" id="GO:0022900">
    <property type="term" value="P:electron transport chain"/>
    <property type="evidence" value="ECO:0007669"/>
    <property type="project" value="InterPro"/>
</dbReference>
<keyword evidence="1" id="KW-0813">Transport</keyword>
<dbReference type="GO" id="GO:0009055">
    <property type="term" value="F:electron transfer activity"/>
    <property type="evidence" value="ECO:0007669"/>
    <property type="project" value="InterPro"/>
</dbReference>
<keyword evidence="5" id="KW-0249">Electron transport</keyword>
<evidence type="ECO:0000259" key="6">
    <source>
        <dbReference type="SMART" id="SM00900"/>
    </source>
</evidence>
<accession>A0A645IRG2</accession>
<protein>
    <submittedName>
        <fullName evidence="7">Electron transport complex subunit RsxG</fullName>
    </submittedName>
</protein>
<dbReference type="AlphaFoldDB" id="A0A645IRG2"/>
<feature type="domain" description="FMN-binding" evidence="6">
    <location>
        <begin position="5"/>
        <end position="94"/>
    </location>
</feature>
<organism evidence="7">
    <name type="scientific">bioreactor metagenome</name>
    <dbReference type="NCBI Taxonomy" id="1076179"/>
    <lineage>
        <taxon>unclassified sequences</taxon>
        <taxon>metagenomes</taxon>
        <taxon>ecological metagenomes</taxon>
    </lineage>
</organism>
<sequence>MTPKGYGGPIEFVVGISNGGLVKDIKILTSSETPGLGAKAADEPFAGQFHDRKAQELAVTKTPPENDAQIQAISGATISSSAVVTGVNAAVSYWKNNLGGGDK</sequence>
<gene>
    <name evidence="7" type="primary">rsxG_41</name>
    <name evidence="7" type="ORF">SDC9_198615</name>
</gene>
<evidence type="ECO:0000256" key="1">
    <source>
        <dbReference type="ARBA" id="ARBA00022448"/>
    </source>
</evidence>
<dbReference type="SMART" id="SM00900">
    <property type="entry name" value="FMN_bind"/>
    <property type="match status" value="1"/>
</dbReference>
<dbReference type="PANTHER" id="PTHR36118:SF1">
    <property type="entry name" value="ION-TRANSLOCATING OXIDOREDUCTASE COMPLEX SUBUNIT G"/>
    <property type="match status" value="1"/>
</dbReference>
<reference evidence="7" key="1">
    <citation type="submission" date="2019-08" db="EMBL/GenBank/DDBJ databases">
        <authorList>
            <person name="Kucharzyk K."/>
            <person name="Murdoch R.W."/>
            <person name="Higgins S."/>
            <person name="Loffler F."/>
        </authorList>
    </citation>
    <scope>NUCLEOTIDE SEQUENCE</scope>
</reference>
<evidence type="ECO:0000256" key="3">
    <source>
        <dbReference type="ARBA" id="ARBA00022630"/>
    </source>
</evidence>
<comment type="caution">
    <text evidence="7">The sequence shown here is derived from an EMBL/GenBank/DDBJ whole genome shotgun (WGS) entry which is preliminary data.</text>
</comment>
<evidence type="ECO:0000256" key="2">
    <source>
        <dbReference type="ARBA" id="ARBA00022553"/>
    </source>
</evidence>
<dbReference type="EMBL" id="VSSQ01115623">
    <property type="protein sequence ID" value="MPN50974.1"/>
    <property type="molecule type" value="Genomic_DNA"/>
</dbReference>
<dbReference type="InterPro" id="IPR007329">
    <property type="entry name" value="FMN-bd"/>
</dbReference>
<dbReference type="GO" id="GO:0005886">
    <property type="term" value="C:plasma membrane"/>
    <property type="evidence" value="ECO:0007669"/>
    <property type="project" value="InterPro"/>
</dbReference>
<evidence type="ECO:0000256" key="4">
    <source>
        <dbReference type="ARBA" id="ARBA00022643"/>
    </source>
</evidence>
<name>A0A645IRG2_9ZZZZ</name>
<keyword evidence="2" id="KW-0597">Phosphoprotein</keyword>
<dbReference type="PANTHER" id="PTHR36118">
    <property type="entry name" value="ION-TRANSLOCATING OXIDOREDUCTASE COMPLEX SUBUNIT G"/>
    <property type="match status" value="1"/>
</dbReference>
<evidence type="ECO:0000313" key="7">
    <source>
        <dbReference type="EMBL" id="MPN50974.1"/>
    </source>
</evidence>
<dbReference type="InterPro" id="IPR010209">
    <property type="entry name" value="Ion_transpt_RnfG/RsxG"/>
</dbReference>
<dbReference type="Pfam" id="PF04205">
    <property type="entry name" value="FMN_bind"/>
    <property type="match status" value="1"/>
</dbReference>
<proteinExistence type="predicted"/>
<evidence type="ECO:0000256" key="5">
    <source>
        <dbReference type="ARBA" id="ARBA00022982"/>
    </source>
</evidence>